<evidence type="ECO:0000313" key="1">
    <source>
        <dbReference type="EMBL" id="PVU86384.1"/>
    </source>
</evidence>
<organism evidence="1 2">
    <name type="scientific">Smittium simulii</name>
    <dbReference type="NCBI Taxonomy" id="133385"/>
    <lineage>
        <taxon>Eukaryota</taxon>
        <taxon>Fungi</taxon>
        <taxon>Fungi incertae sedis</taxon>
        <taxon>Zoopagomycota</taxon>
        <taxon>Kickxellomycotina</taxon>
        <taxon>Harpellomycetes</taxon>
        <taxon>Harpellales</taxon>
        <taxon>Legeriomycetaceae</taxon>
        <taxon>Smittium</taxon>
    </lineage>
</organism>
<sequence length="73" mass="8193">MFSVYGTAPKYSTSPKVDLEPKKNYIQYAIKKTTPDPFAASVLFIECTETGFLAKKPSLTTILIKFIDNVIEE</sequence>
<dbReference type="EMBL" id="MBFR01000682">
    <property type="protein sequence ID" value="PVU86384.1"/>
    <property type="molecule type" value="Genomic_DNA"/>
</dbReference>
<comment type="caution">
    <text evidence="1">The sequence shown here is derived from an EMBL/GenBank/DDBJ whole genome shotgun (WGS) entry which is preliminary data.</text>
</comment>
<feature type="non-terminal residue" evidence="1">
    <location>
        <position position="73"/>
    </location>
</feature>
<proteinExistence type="predicted"/>
<keyword evidence="2" id="KW-1185">Reference proteome</keyword>
<name>A0A2T9Y279_9FUNG</name>
<dbReference type="OrthoDB" id="10264707at2759"/>
<accession>A0A2T9Y279</accession>
<reference evidence="1 2" key="1">
    <citation type="journal article" date="2018" name="MBio">
        <title>Comparative Genomics Reveals the Core Gene Toolbox for the Fungus-Insect Symbiosis.</title>
        <authorList>
            <person name="Wang Y."/>
            <person name="Stata M."/>
            <person name="Wang W."/>
            <person name="Stajich J.E."/>
            <person name="White M.M."/>
            <person name="Moncalvo J.M."/>
        </authorList>
    </citation>
    <scope>NUCLEOTIDE SEQUENCE [LARGE SCALE GENOMIC DNA]</scope>
    <source>
        <strain evidence="1 2">SWE-8-4</strain>
    </source>
</reference>
<dbReference type="Proteomes" id="UP000245383">
    <property type="component" value="Unassembled WGS sequence"/>
</dbReference>
<dbReference type="AlphaFoldDB" id="A0A2T9Y279"/>
<protein>
    <submittedName>
        <fullName evidence="1">Uncharacterized protein</fullName>
    </submittedName>
</protein>
<gene>
    <name evidence="1" type="ORF">BB561_006725</name>
</gene>
<evidence type="ECO:0000313" key="2">
    <source>
        <dbReference type="Proteomes" id="UP000245383"/>
    </source>
</evidence>